<dbReference type="SUPFAM" id="SSF50447">
    <property type="entry name" value="Translation proteins"/>
    <property type="match status" value="1"/>
</dbReference>
<dbReference type="PROSITE" id="PS50860">
    <property type="entry name" value="AA_TRNA_LIGASE_II_ALA"/>
    <property type="match status" value="1"/>
</dbReference>
<evidence type="ECO:0000256" key="3">
    <source>
        <dbReference type="ARBA" id="ARBA00022723"/>
    </source>
</evidence>
<dbReference type="AlphaFoldDB" id="A0A1M5UTK9"/>
<evidence type="ECO:0000313" key="7">
    <source>
        <dbReference type="EMBL" id="SHH66274.1"/>
    </source>
</evidence>
<dbReference type="RefSeq" id="WP_072743328.1">
    <property type="nucleotide sequence ID" value="NZ_FQXR01000003.1"/>
</dbReference>
<dbReference type="SUPFAM" id="SSF55186">
    <property type="entry name" value="ThrRS/AlaRS common domain"/>
    <property type="match status" value="1"/>
</dbReference>
<protein>
    <submittedName>
        <fullName evidence="7">Alanyl-tRNA synthetase</fullName>
    </submittedName>
</protein>
<evidence type="ECO:0000259" key="6">
    <source>
        <dbReference type="PROSITE" id="PS50860"/>
    </source>
</evidence>
<dbReference type="OrthoDB" id="9812949at2"/>
<evidence type="ECO:0000256" key="1">
    <source>
        <dbReference type="ARBA" id="ARBA00001947"/>
    </source>
</evidence>
<dbReference type="InterPro" id="IPR018163">
    <property type="entry name" value="Thr/Ala-tRNA-synth_IIc_edit"/>
</dbReference>
<name>A0A1M5UTK9_9FIRM</name>
<keyword evidence="5" id="KW-0175">Coiled coil</keyword>
<keyword evidence="8" id="KW-1185">Reference proteome</keyword>
<reference evidence="7 8" key="1">
    <citation type="submission" date="2016-11" db="EMBL/GenBank/DDBJ databases">
        <authorList>
            <person name="Jaros S."/>
            <person name="Januszkiewicz K."/>
            <person name="Wedrychowicz H."/>
        </authorList>
    </citation>
    <scope>NUCLEOTIDE SEQUENCE [LARGE SCALE GENOMIC DNA]</scope>
    <source>
        <strain evidence="7 8">DSM 13106</strain>
    </source>
</reference>
<dbReference type="GO" id="GO:0005737">
    <property type="term" value="C:cytoplasm"/>
    <property type="evidence" value="ECO:0007669"/>
    <property type="project" value="UniProtKB-SubCell"/>
</dbReference>
<dbReference type="InterPro" id="IPR018165">
    <property type="entry name" value="Ala-tRNA-synth_IIc_core"/>
</dbReference>
<proteinExistence type="predicted"/>
<dbReference type="InterPro" id="IPR012947">
    <property type="entry name" value="tRNA_SAD"/>
</dbReference>
<feature type="coiled-coil region" evidence="5">
    <location>
        <begin position="259"/>
        <end position="286"/>
    </location>
</feature>
<dbReference type="InterPro" id="IPR051335">
    <property type="entry name" value="Alanyl-tRNA_Editing_Enzymes"/>
</dbReference>
<sequence length="294" mass="34554">MTEKIYLKNPYITEINARIIEKKYNNNKFHLKLDRTIFYPNLAGGQPRDKGTINGIEVIDTYEENNDIIHIINENIDNSKVQLSIDWDTRLDHMQQHTGQHLLSSVFYKLYSAETVGFHIGEDCVYIDITLPKLEREDIKRVEIVANKIIYSNFSINTYIVQKNDLTKIPLREKPIVDSNIRIVEIDEIDYSPCCGTHHRNTGEIGMIKIRKWEKYKGNTRVEFVCGNRALKNYSQINSQINDISDLLSTKDTDVYEKIEKLYTQKEELEKENIALKKELLKYRCEKLINKEEF</sequence>
<dbReference type="SMART" id="SM00863">
    <property type="entry name" value="tRNA_SAD"/>
    <property type="match status" value="1"/>
</dbReference>
<dbReference type="EMBL" id="FQXR01000003">
    <property type="protein sequence ID" value="SHH66274.1"/>
    <property type="molecule type" value="Genomic_DNA"/>
</dbReference>
<organism evidence="7 8">
    <name type="scientific">Sporanaerobacter acetigenes DSM 13106</name>
    <dbReference type="NCBI Taxonomy" id="1123281"/>
    <lineage>
        <taxon>Bacteria</taxon>
        <taxon>Bacillati</taxon>
        <taxon>Bacillota</taxon>
        <taxon>Tissierellia</taxon>
        <taxon>Tissierellales</taxon>
        <taxon>Sporanaerobacteraceae</taxon>
        <taxon>Sporanaerobacter</taxon>
    </lineage>
</organism>
<dbReference type="Pfam" id="PF07973">
    <property type="entry name" value="tRNA_SAD"/>
    <property type="match status" value="1"/>
</dbReference>
<comment type="subcellular location">
    <subcellularLocation>
        <location evidence="2">Cytoplasm</location>
    </subcellularLocation>
</comment>
<dbReference type="InterPro" id="IPR009000">
    <property type="entry name" value="Transl_B-barrel_sf"/>
</dbReference>
<dbReference type="GO" id="GO:0002161">
    <property type="term" value="F:aminoacyl-tRNA deacylase activity"/>
    <property type="evidence" value="ECO:0007669"/>
    <property type="project" value="UniProtKB-ARBA"/>
</dbReference>
<keyword evidence="3" id="KW-0479">Metal-binding</keyword>
<dbReference type="GO" id="GO:0005524">
    <property type="term" value="F:ATP binding"/>
    <property type="evidence" value="ECO:0007669"/>
    <property type="project" value="InterPro"/>
</dbReference>
<dbReference type="STRING" id="1123281.SAMN02745180_00764"/>
<comment type="cofactor">
    <cofactor evidence="1">
        <name>Zn(2+)</name>
        <dbReference type="ChEBI" id="CHEBI:29105"/>
    </cofactor>
</comment>
<dbReference type="Gene3D" id="2.40.30.130">
    <property type="match status" value="1"/>
</dbReference>
<evidence type="ECO:0000256" key="2">
    <source>
        <dbReference type="ARBA" id="ARBA00004496"/>
    </source>
</evidence>
<evidence type="ECO:0000256" key="5">
    <source>
        <dbReference type="SAM" id="Coils"/>
    </source>
</evidence>
<evidence type="ECO:0000313" key="8">
    <source>
        <dbReference type="Proteomes" id="UP000184389"/>
    </source>
</evidence>
<dbReference type="PANTHER" id="PTHR43462">
    <property type="entry name" value="ALANYL-TRNA EDITING PROTEIN"/>
    <property type="match status" value="1"/>
</dbReference>
<accession>A0A1M5UTK9</accession>
<dbReference type="Proteomes" id="UP000184389">
    <property type="component" value="Unassembled WGS sequence"/>
</dbReference>
<gene>
    <name evidence="7" type="ORF">SAMN02745180_00764</name>
</gene>
<dbReference type="GO" id="GO:0046872">
    <property type="term" value="F:metal ion binding"/>
    <property type="evidence" value="ECO:0007669"/>
    <property type="project" value="UniProtKB-KW"/>
</dbReference>
<dbReference type="Gene3D" id="3.30.980.10">
    <property type="entry name" value="Threonyl-trna Synthetase, Chain A, domain 2"/>
    <property type="match status" value="1"/>
</dbReference>
<keyword evidence="7" id="KW-0030">Aminoacyl-tRNA synthetase</keyword>
<keyword evidence="7" id="KW-0436">Ligase</keyword>
<dbReference type="GO" id="GO:0003676">
    <property type="term" value="F:nucleic acid binding"/>
    <property type="evidence" value="ECO:0007669"/>
    <property type="project" value="InterPro"/>
</dbReference>
<evidence type="ECO:0000256" key="4">
    <source>
        <dbReference type="ARBA" id="ARBA00022833"/>
    </source>
</evidence>
<feature type="domain" description="Alanyl-transfer RNA synthetases family profile" evidence="6">
    <location>
        <begin position="1"/>
        <end position="236"/>
    </location>
</feature>
<dbReference type="PANTHER" id="PTHR43462:SF1">
    <property type="entry name" value="ALANYL-TRNA EDITING PROTEIN AARSD1"/>
    <property type="match status" value="1"/>
</dbReference>
<keyword evidence="4" id="KW-0862">Zinc</keyword>
<dbReference type="GO" id="GO:0004813">
    <property type="term" value="F:alanine-tRNA ligase activity"/>
    <property type="evidence" value="ECO:0007669"/>
    <property type="project" value="InterPro"/>
</dbReference>
<dbReference type="GO" id="GO:0006419">
    <property type="term" value="P:alanyl-tRNA aminoacylation"/>
    <property type="evidence" value="ECO:0007669"/>
    <property type="project" value="InterPro"/>
</dbReference>